<dbReference type="AlphaFoldDB" id="J0NGR6"/>
<comment type="caution">
    <text evidence="2">The sequence shown here is derived from an EMBL/GenBank/DDBJ whole genome shotgun (WGS) entry which is preliminary data.</text>
</comment>
<feature type="region of interest" description="Disordered" evidence="1">
    <location>
        <begin position="1"/>
        <end position="32"/>
    </location>
</feature>
<reference evidence="2 3" key="1">
    <citation type="submission" date="2012-05" db="EMBL/GenBank/DDBJ databases">
        <authorList>
            <person name="Harkins D.M."/>
            <person name="Madupu R."/>
            <person name="Durkin A.S."/>
            <person name="Torralba M."/>
            <person name="Methe B."/>
            <person name="Sutton G.G."/>
            <person name="Nelson K.E."/>
        </authorList>
    </citation>
    <scope>NUCLEOTIDE SEQUENCE [LARGE SCALE GENOMIC DNA]</scope>
    <source>
        <strain evidence="2 3">F0489</strain>
    </source>
</reference>
<dbReference type="PATRIC" id="fig|1125718.3.peg.1020"/>
<accession>J0NGR6</accession>
<sequence>MRHFFRPRGAGARSRRGPTAGAQRGKGRGCRSAVAMTGVTRTLCARSRFRDPLLRPSLR</sequence>
<keyword evidence="3" id="KW-1185">Reference proteome</keyword>
<dbReference type="EMBL" id="AKFT01000069">
    <property type="protein sequence ID" value="EJF46254.1"/>
    <property type="molecule type" value="Genomic_DNA"/>
</dbReference>
<protein>
    <submittedName>
        <fullName evidence="2">Uncharacterized protein</fullName>
    </submittedName>
</protein>
<dbReference type="Proteomes" id="UP000002941">
    <property type="component" value="Unassembled WGS sequence"/>
</dbReference>
<organism evidence="2 3">
    <name type="scientific">Actinomyces massiliensis F0489</name>
    <dbReference type="NCBI Taxonomy" id="1125718"/>
    <lineage>
        <taxon>Bacteria</taxon>
        <taxon>Bacillati</taxon>
        <taxon>Actinomycetota</taxon>
        <taxon>Actinomycetes</taxon>
        <taxon>Actinomycetales</taxon>
        <taxon>Actinomycetaceae</taxon>
        <taxon>Actinomyces</taxon>
    </lineage>
</organism>
<evidence type="ECO:0000256" key="1">
    <source>
        <dbReference type="SAM" id="MobiDB-lite"/>
    </source>
</evidence>
<proteinExistence type="predicted"/>
<name>J0NGR6_9ACTO</name>
<evidence type="ECO:0000313" key="2">
    <source>
        <dbReference type="EMBL" id="EJF46254.1"/>
    </source>
</evidence>
<evidence type="ECO:0000313" key="3">
    <source>
        <dbReference type="Proteomes" id="UP000002941"/>
    </source>
</evidence>
<feature type="compositionally biased region" description="Low complexity" evidence="1">
    <location>
        <begin position="7"/>
        <end position="22"/>
    </location>
</feature>
<gene>
    <name evidence="2" type="ORF">HMPREF1318_2000</name>
</gene>